<reference evidence="1" key="2">
    <citation type="journal article" date="2015" name="Data Brief">
        <title>Shoot transcriptome of the giant reed, Arundo donax.</title>
        <authorList>
            <person name="Barrero R.A."/>
            <person name="Guerrero F.D."/>
            <person name="Moolhuijzen P."/>
            <person name="Goolsby J.A."/>
            <person name="Tidwell J."/>
            <person name="Bellgard S.E."/>
            <person name="Bellgard M.I."/>
        </authorList>
    </citation>
    <scope>NUCLEOTIDE SEQUENCE</scope>
    <source>
        <tissue evidence="1">Shoot tissue taken approximately 20 cm above the soil surface</tissue>
    </source>
</reference>
<reference evidence="1" key="1">
    <citation type="submission" date="2014-09" db="EMBL/GenBank/DDBJ databases">
        <authorList>
            <person name="Magalhaes I.L.F."/>
            <person name="Oliveira U."/>
            <person name="Santos F.R."/>
            <person name="Vidigal T.H.D.A."/>
            <person name="Brescovit A.D."/>
            <person name="Santos A.J."/>
        </authorList>
    </citation>
    <scope>NUCLEOTIDE SEQUENCE</scope>
    <source>
        <tissue evidence="1">Shoot tissue taken approximately 20 cm above the soil surface</tissue>
    </source>
</reference>
<sequence length="39" mass="4480">MSDPSLVHFFFADTRTAASSYVLRFTQIKQYIPSKKGQI</sequence>
<name>A0A0A8YAS3_ARUDO</name>
<evidence type="ECO:0000313" key="1">
    <source>
        <dbReference type="EMBL" id="JAD20512.1"/>
    </source>
</evidence>
<accession>A0A0A8YAS3</accession>
<dbReference type="EMBL" id="GBRH01277383">
    <property type="protein sequence ID" value="JAD20512.1"/>
    <property type="molecule type" value="Transcribed_RNA"/>
</dbReference>
<organism evidence="1">
    <name type="scientific">Arundo donax</name>
    <name type="common">Giant reed</name>
    <name type="synonym">Donax arundinaceus</name>
    <dbReference type="NCBI Taxonomy" id="35708"/>
    <lineage>
        <taxon>Eukaryota</taxon>
        <taxon>Viridiplantae</taxon>
        <taxon>Streptophyta</taxon>
        <taxon>Embryophyta</taxon>
        <taxon>Tracheophyta</taxon>
        <taxon>Spermatophyta</taxon>
        <taxon>Magnoliopsida</taxon>
        <taxon>Liliopsida</taxon>
        <taxon>Poales</taxon>
        <taxon>Poaceae</taxon>
        <taxon>PACMAD clade</taxon>
        <taxon>Arundinoideae</taxon>
        <taxon>Arundineae</taxon>
        <taxon>Arundo</taxon>
    </lineage>
</organism>
<protein>
    <submittedName>
        <fullName evidence="1">Uncharacterized protein</fullName>
    </submittedName>
</protein>
<dbReference type="AlphaFoldDB" id="A0A0A8YAS3"/>
<proteinExistence type="predicted"/>